<protein>
    <submittedName>
        <fullName evidence="1">Uncharacterized protein</fullName>
    </submittedName>
</protein>
<accession>A0A2K5ZDR7</accession>
<evidence type="ECO:0000313" key="1">
    <source>
        <dbReference type="Ensembl" id="ENSMLEP00000025967.1"/>
    </source>
</evidence>
<dbReference type="AlphaFoldDB" id="A0A2K5ZDR7"/>
<proteinExistence type="predicted"/>
<keyword evidence="2" id="KW-1185">Reference proteome</keyword>
<sequence>MNVLFFPSPTCLCPTFLDNTFKNKAWWCVPVVPNTWEAEAGGSPEPRSLRLWCPVVAPVNTWAT</sequence>
<evidence type="ECO:0000313" key="2">
    <source>
        <dbReference type="Proteomes" id="UP000233140"/>
    </source>
</evidence>
<reference evidence="1" key="1">
    <citation type="submission" date="2025-08" db="UniProtKB">
        <authorList>
            <consortium name="Ensembl"/>
        </authorList>
    </citation>
    <scope>IDENTIFICATION</scope>
</reference>
<name>A0A2K5ZDR7_MANLE</name>
<dbReference type="Ensembl" id="ENSMLET00000049501.1">
    <property type="protein sequence ID" value="ENSMLEP00000025967.1"/>
    <property type="gene ID" value="ENSMLEG00000037183.1"/>
</dbReference>
<dbReference type="Proteomes" id="UP000233140">
    <property type="component" value="Unassembled WGS sequence"/>
</dbReference>
<organism evidence="1 2">
    <name type="scientific">Mandrillus leucophaeus</name>
    <name type="common">Drill</name>
    <name type="synonym">Papio leucophaeus</name>
    <dbReference type="NCBI Taxonomy" id="9568"/>
    <lineage>
        <taxon>Eukaryota</taxon>
        <taxon>Metazoa</taxon>
        <taxon>Chordata</taxon>
        <taxon>Craniata</taxon>
        <taxon>Vertebrata</taxon>
        <taxon>Euteleostomi</taxon>
        <taxon>Mammalia</taxon>
        <taxon>Eutheria</taxon>
        <taxon>Euarchontoglires</taxon>
        <taxon>Primates</taxon>
        <taxon>Haplorrhini</taxon>
        <taxon>Catarrhini</taxon>
        <taxon>Cercopithecidae</taxon>
        <taxon>Cercopithecinae</taxon>
        <taxon>Mandrillus</taxon>
    </lineage>
</organism>
<reference evidence="1" key="2">
    <citation type="submission" date="2025-09" db="UniProtKB">
        <authorList>
            <consortium name="Ensembl"/>
        </authorList>
    </citation>
    <scope>IDENTIFICATION</scope>
</reference>
<dbReference type="GeneTree" id="ENSGT01050000245888"/>